<accession>A0ABT5X6W4</accession>
<name>A0ABT5X6W4_9EURY</name>
<proteinExistence type="predicted"/>
<gene>
    <name evidence="1" type="ORF">P0O15_04480</name>
</gene>
<keyword evidence="2" id="KW-1185">Reference proteome</keyword>
<dbReference type="RefSeq" id="WP_316966179.1">
    <property type="nucleotide sequence ID" value="NZ_JARFPK010000012.1"/>
</dbReference>
<evidence type="ECO:0000313" key="2">
    <source>
        <dbReference type="Proteomes" id="UP001220010"/>
    </source>
</evidence>
<dbReference type="Proteomes" id="UP001220010">
    <property type="component" value="Unassembled WGS sequence"/>
</dbReference>
<comment type="caution">
    <text evidence="1">The sequence shown here is derived from an EMBL/GenBank/DDBJ whole genome shotgun (WGS) entry which is preliminary data.</text>
</comment>
<sequence>MRWGLPITIGQVRKSQGDVNGIGSTFGQLGIMASRRGRVEEGLRLVTLSAMILGTTESDNFGIVGSWANCLTSEINYAQEQFDLMSLEFVKAYENDDGWFLIDAALSGLAPGPGKV</sequence>
<dbReference type="EMBL" id="JARFPK010000012">
    <property type="protein sequence ID" value="MDF0590430.1"/>
    <property type="molecule type" value="Genomic_DNA"/>
</dbReference>
<protein>
    <submittedName>
        <fullName evidence="1">Uncharacterized protein</fullName>
    </submittedName>
</protein>
<organism evidence="1 2">
    <name type="scientific">Candidatus Methanocrinis natronophilus</name>
    <dbReference type="NCBI Taxonomy" id="3033396"/>
    <lineage>
        <taxon>Archaea</taxon>
        <taxon>Methanobacteriati</taxon>
        <taxon>Methanobacteriota</taxon>
        <taxon>Stenosarchaea group</taxon>
        <taxon>Methanomicrobia</taxon>
        <taxon>Methanotrichales</taxon>
        <taxon>Methanotrichaceae</taxon>
        <taxon>Methanocrinis</taxon>
    </lineage>
</organism>
<evidence type="ECO:0000313" key="1">
    <source>
        <dbReference type="EMBL" id="MDF0590430.1"/>
    </source>
</evidence>
<reference evidence="1 2" key="1">
    <citation type="submission" date="2023-03" db="EMBL/GenBank/DDBJ databases">
        <title>WGS of Methanotrichaceae archaeon Mx.</title>
        <authorList>
            <person name="Sorokin D.Y."/>
            <person name="Merkel A.Y."/>
        </authorList>
    </citation>
    <scope>NUCLEOTIDE SEQUENCE [LARGE SCALE GENOMIC DNA]</scope>
    <source>
        <strain evidence="1 2">Mx</strain>
    </source>
</reference>